<dbReference type="AlphaFoldDB" id="A0A6M3JBP6"/>
<dbReference type="InterPro" id="IPR036388">
    <property type="entry name" value="WH-like_DNA-bd_sf"/>
</dbReference>
<dbReference type="Gene3D" id="1.10.10.10">
    <property type="entry name" value="Winged helix-like DNA-binding domain superfamily/Winged helix DNA-binding domain"/>
    <property type="match status" value="1"/>
</dbReference>
<dbReference type="EMBL" id="MT142507">
    <property type="protein sequence ID" value="QJA83268.1"/>
    <property type="molecule type" value="Genomic_DNA"/>
</dbReference>
<dbReference type="GO" id="GO:0006355">
    <property type="term" value="P:regulation of DNA-templated transcription"/>
    <property type="evidence" value="ECO:0007669"/>
    <property type="project" value="InterPro"/>
</dbReference>
<evidence type="ECO:0000313" key="1">
    <source>
        <dbReference type="EMBL" id="QJA67253.1"/>
    </source>
</evidence>
<evidence type="ECO:0000313" key="2">
    <source>
        <dbReference type="EMBL" id="QJA83268.1"/>
    </source>
</evidence>
<gene>
    <name evidence="2" type="ORF">MM415A00301_0002</name>
    <name evidence="1" type="ORF">MM415B00258_0002</name>
</gene>
<dbReference type="EMBL" id="MT141568">
    <property type="protein sequence ID" value="QJA67253.1"/>
    <property type="molecule type" value="Genomic_DNA"/>
</dbReference>
<dbReference type="GO" id="GO:0003677">
    <property type="term" value="F:DNA binding"/>
    <property type="evidence" value="ECO:0007669"/>
    <property type="project" value="InterPro"/>
</dbReference>
<dbReference type="InterPro" id="IPR016032">
    <property type="entry name" value="Sig_transdc_resp-reg_C-effctor"/>
</dbReference>
<reference evidence="1" key="1">
    <citation type="submission" date="2020-03" db="EMBL/GenBank/DDBJ databases">
        <title>The deep terrestrial virosphere.</title>
        <authorList>
            <person name="Holmfeldt K."/>
            <person name="Nilsson E."/>
            <person name="Simone D."/>
            <person name="Lopez-Fernandez M."/>
            <person name="Wu X."/>
            <person name="de Brujin I."/>
            <person name="Lundin D."/>
            <person name="Andersson A."/>
            <person name="Bertilsson S."/>
            <person name="Dopson M."/>
        </authorList>
    </citation>
    <scope>NUCLEOTIDE SEQUENCE</scope>
    <source>
        <strain evidence="2">MM415A00301</strain>
        <strain evidence="1">MM415B00258</strain>
    </source>
</reference>
<dbReference type="SUPFAM" id="SSF46894">
    <property type="entry name" value="C-terminal effector domain of the bipartite response regulators"/>
    <property type="match status" value="1"/>
</dbReference>
<accession>A0A6M3JBP6</accession>
<sequence length="90" mass="10522">MSKIRIGTDNLDKRLVNPMTESELELVKLLCLPHKLICEKLGISYGALKTRVKRVMDKYGVENQRALIVKVLVMDWLHITDFEYREFADE</sequence>
<name>A0A6M3JBP6_9ZZZZ</name>
<proteinExistence type="predicted"/>
<organism evidence="1">
    <name type="scientific">viral metagenome</name>
    <dbReference type="NCBI Taxonomy" id="1070528"/>
    <lineage>
        <taxon>unclassified sequences</taxon>
        <taxon>metagenomes</taxon>
        <taxon>organismal metagenomes</taxon>
    </lineage>
</organism>
<protein>
    <submittedName>
        <fullName evidence="1">Uncharacterized protein</fullName>
    </submittedName>
</protein>